<name>A0ABD3GBG0_9MARC</name>
<protein>
    <submittedName>
        <fullName evidence="2">Uncharacterized protein</fullName>
    </submittedName>
</protein>
<gene>
    <name evidence="2" type="ORF">R1sor_026448</name>
</gene>
<dbReference type="Proteomes" id="UP001633002">
    <property type="component" value="Unassembled WGS sequence"/>
</dbReference>
<feature type="compositionally biased region" description="Acidic residues" evidence="1">
    <location>
        <begin position="60"/>
        <end position="73"/>
    </location>
</feature>
<feature type="region of interest" description="Disordered" evidence="1">
    <location>
        <begin position="26"/>
        <end position="73"/>
    </location>
</feature>
<evidence type="ECO:0000256" key="1">
    <source>
        <dbReference type="SAM" id="MobiDB-lite"/>
    </source>
</evidence>
<reference evidence="2 3" key="1">
    <citation type="submission" date="2024-09" db="EMBL/GenBank/DDBJ databases">
        <title>Chromosome-scale assembly of Riccia sorocarpa.</title>
        <authorList>
            <person name="Paukszto L."/>
        </authorList>
    </citation>
    <scope>NUCLEOTIDE SEQUENCE [LARGE SCALE GENOMIC DNA]</scope>
    <source>
        <strain evidence="2">LP-2024</strain>
        <tissue evidence="2">Aerial parts of the thallus</tissue>
    </source>
</reference>
<evidence type="ECO:0000313" key="2">
    <source>
        <dbReference type="EMBL" id="KAL3676500.1"/>
    </source>
</evidence>
<accession>A0ABD3GBG0</accession>
<dbReference type="EMBL" id="JBJQOH010000008">
    <property type="protein sequence ID" value="KAL3676500.1"/>
    <property type="molecule type" value="Genomic_DNA"/>
</dbReference>
<sequence>MPRESDRVIIGKQVTRLIELKILNEESSSSSDSDIELLDFLSTDDESGSSSGDSGRDPDLSEDSDSEDDDEIGDLAALMDALEQSRYLTRSESRKCLCSWRSG</sequence>
<organism evidence="2 3">
    <name type="scientific">Riccia sorocarpa</name>
    <dbReference type="NCBI Taxonomy" id="122646"/>
    <lineage>
        <taxon>Eukaryota</taxon>
        <taxon>Viridiplantae</taxon>
        <taxon>Streptophyta</taxon>
        <taxon>Embryophyta</taxon>
        <taxon>Marchantiophyta</taxon>
        <taxon>Marchantiopsida</taxon>
        <taxon>Marchantiidae</taxon>
        <taxon>Marchantiales</taxon>
        <taxon>Ricciaceae</taxon>
        <taxon>Riccia</taxon>
    </lineage>
</organism>
<comment type="caution">
    <text evidence="2">The sequence shown here is derived from an EMBL/GenBank/DDBJ whole genome shotgun (WGS) entry which is preliminary data.</text>
</comment>
<feature type="compositionally biased region" description="Acidic residues" evidence="1">
    <location>
        <begin position="33"/>
        <end position="47"/>
    </location>
</feature>
<evidence type="ECO:0000313" key="3">
    <source>
        <dbReference type="Proteomes" id="UP001633002"/>
    </source>
</evidence>
<proteinExistence type="predicted"/>
<keyword evidence="3" id="KW-1185">Reference proteome</keyword>
<dbReference type="AlphaFoldDB" id="A0ABD3GBG0"/>